<evidence type="ECO:0000256" key="3">
    <source>
        <dbReference type="ARBA" id="ARBA00023015"/>
    </source>
</evidence>
<sequence>MNLLIIEDEESVANQLKQLLEKERYHCDVAYNYRDGIECIDQKRYDLILLDWNLPDGDGLSLLTLMREEEMTTPILMLSANTKIDDRVKVLDAGGDDYLCKPYSTIELLARIRALLRREAPQKKKLLSVSTLSLDTSTREVFLENKVIKLSLSEFDLLEILLQNKNIVLTRYQLNEHLCREFNSFRQSNIVDVHIKNIRKKVALEELITTVRGVGYTIKG</sequence>
<dbReference type="Gene3D" id="3.40.50.2300">
    <property type="match status" value="1"/>
</dbReference>
<dbReference type="InterPro" id="IPR036388">
    <property type="entry name" value="WH-like_DNA-bd_sf"/>
</dbReference>
<dbReference type="PROSITE" id="PS50110">
    <property type="entry name" value="RESPONSE_REGULATORY"/>
    <property type="match status" value="1"/>
</dbReference>
<dbReference type="SMART" id="SM00448">
    <property type="entry name" value="REC"/>
    <property type="match status" value="1"/>
</dbReference>
<evidence type="ECO:0000256" key="4">
    <source>
        <dbReference type="ARBA" id="ARBA00023125"/>
    </source>
</evidence>
<organism evidence="8">
    <name type="scientific">hydrothermal vent metagenome</name>
    <dbReference type="NCBI Taxonomy" id="652676"/>
    <lineage>
        <taxon>unclassified sequences</taxon>
        <taxon>metagenomes</taxon>
        <taxon>ecological metagenomes</taxon>
    </lineage>
</organism>
<evidence type="ECO:0000256" key="1">
    <source>
        <dbReference type="ARBA" id="ARBA00022553"/>
    </source>
</evidence>
<reference evidence="8" key="1">
    <citation type="submission" date="2016-10" db="EMBL/GenBank/DDBJ databases">
        <authorList>
            <person name="de Groot N.N."/>
        </authorList>
    </citation>
    <scope>NUCLEOTIDE SEQUENCE</scope>
</reference>
<feature type="domain" description="OmpR/PhoB-type" evidence="7">
    <location>
        <begin position="124"/>
        <end position="220"/>
    </location>
</feature>
<dbReference type="SMART" id="SM00862">
    <property type="entry name" value="Trans_reg_C"/>
    <property type="match status" value="1"/>
</dbReference>
<dbReference type="GO" id="GO:0006355">
    <property type="term" value="P:regulation of DNA-templated transcription"/>
    <property type="evidence" value="ECO:0007669"/>
    <property type="project" value="InterPro"/>
</dbReference>
<dbReference type="PANTHER" id="PTHR48111">
    <property type="entry name" value="REGULATOR OF RPOS"/>
    <property type="match status" value="1"/>
</dbReference>
<keyword evidence="1" id="KW-0597">Phosphoprotein</keyword>
<keyword evidence="4" id="KW-0238">DNA-binding</keyword>
<keyword evidence="5" id="KW-0804">Transcription</keyword>
<keyword evidence="3" id="KW-0805">Transcription regulation</keyword>
<dbReference type="GO" id="GO:0032993">
    <property type="term" value="C:protein-DNA complex"/>
    <property type="evidence" value="ECO:0007669"/>
    <property type="project" value="TreeGrafter"/>
</dbReference>
<dbReference type="InterPro" id="IPR011006">
    <property type="entry name" value="CheY-like_superfamily"/>
</dbReference>
<dbReference type="GO" id="GO:0005829">
    <property type="term" value="C:cytosol"/>
    <property type="evidence" value="ECO:0007669"/>
    <property type="project" value="TreeGrafter"/>
</dbReference>
<evidence type="ECO:0000259" key="6">
    <source>
        <dbReference type="PROSITE" id="PS50110"/>
    </source>
</evidence>
<feature type="domain" description="Response regulatory" evidence="6">
    <location>
        <begin position="2"/>
        <end position="116"/>
    </location>
</feature>
<evidence type="ECO:0000256" key="5">
    <source>
        <dbReference type="ARBA" id="ARBA00023163"/>
    </source>
</evidence>
<dbReference type="GO" id="GO:0000156">
    <property type="term" value="F:phosphorelay response regulator activity"/>
    <property type="evidence" value="ECO:0007669"/>
    <property type="project" value="TreeGrafter"/>
</dbReference>
<dbReference type="PROSITE" id="PS51755">
    <property type="entry name" value="OMPR_PHOB"/>
    <property type="match status" value="1"/>
</dbReference>
<dbReference type="InterPro" id="IPR039420">
    <property type="entry name" value="WalR-like"/>
</dbReference>
<keyword evidence="2" id="KW-0902">Two-component regulatory system</keyword>
<dbReference type="GO" id="GO:0000976">
    <property type="term" value="F:transcription cis-regulatory region binding"/>
    <property type="evidence" value="ECO:0007669"/>
    <property type="project" value="TreeGrafter"/>
</dbReference>
<dbReference type="PANTHER" id="PTHR48111:SF22">
    <property type="entry name" value="REGULATOR OF RPOS"/>
    <property type="match status" value="1"/>
</dbReference>
<dbReference type="InterPro" id="IPR001867">
    <property type="entry name" value="OmpR/PhoB-type_DNA-bd"/>
</dbReference>
<dbReference type="Pfam" id="PF00072">
    <property type="entry name" value="Response_reg"/>
    <property type="match status" value="1"/>
</dbReference>
<dbReference type="AlphaFoldDB" id="A0A1W1C883"/>
<dbReference type="Pfam" id="PF00486">
    <property type="entry name" value="Trans_reg_C"/>
    <property type="match status" value="1"/>
</dbReference>
<dbReference type="CDD" id="cd00383">
    <property type="entry name" value="trans_reg_C"/>
    <property type="match status" value="1"/>
</dbReference>
<dbReference type="Gene3D" id="1.10.10.10">
    <property type="entry name" value="Winged helix-like DNA-binding domain superfamily/Winged helix DNA-binding domain"/>
    <property type="match status" value="1"/>
</dbReference>
<gene>
    <name evidence="8" type="ORF">MNB_SV-13-1612</name>
</gene>
<accession>A0A1W1C883</accession>
<evidence type="ECO:0000313" key="8">
    <source>
        <dbReference type="EMBL" id="SFV61912.1"/>
    </source>
</evidence>
<protein>
    <submittedName>
        <fullName evidence="8">Two-component response regulator</fullName>
    </submittedName>
</protein>
<evidence type="ECO:0000259" key="7">
    <source>
        <dbReference type="PROSITE" id="PS51755"/>
    </source>
</evidence>
<dbReference type="Gene3D" id="6.10.250.690">
    <property type="match status" value="1"/>
</dbReference>
<proteinExistence type="predicted"/>
<dbReference type="SUPFAM" id="SSF52172">
    <property type="entry name" value="CheY-like"/>
    <property type="match status" value="1"/>
</dbReference>
<evidence type="ECO:0000256" key="2">
    <source>
        <dbReference type="ARBA" id="ARBA00023012"/>
    </source>
</evidence>
<dbReference type="InterPro" id="IPR001789">
    <property type="entry name" value="Sig_transdc_resp-reg_receiver"/>
</dbReference>
<name>A0A1W1C883_9ZZZZ</name>
<dbReference type="EMBL" id="FPHM01000072">
    <property type="protein sequence ID" value="SFV61912.1"/>
    <property type="molecule type" value="Genomic_DNA"/>
</dbReference>